<dbReference type="AlphaFoldDB" id="A0A1X1TP58"/>
<gene>
    <name evidence="2" type="ORF">MCNS_08350</name>
</gene>
<dbReference type="GO" id="GO:0000976">
    <property type="term" value="F:transcription cis-regulatory region binding"/>
    <property type="evidence" value="ECO:0007669"/>
    <property type="project" value="TreeGrafter"/>
</dbReference>
<sequence length="222" mass="25045">MVARRRLSPEDRRAELLALGAEVFGKRPYDEVRIDEIAERAGVSRALMYHYFPDKRAFFAAVVKDEADRLYQSTNKDQAHGLTMFDEVRMGVMAYFAYHEQNPEAAWAAYVGLGRSDPVLLGTSDEAKNKQLEHMMARINEVVSKVPGAKLEADIERDLRVICNGWLAFTFEVCRQRIMDPTTDADRLADSCAHALFDAIARVPEIPAELSHAMETAAIEPR</sequence>
<dbReference type="InterPro" id="IPR009057">
    <property type="entry name" value="Homeodomain-like_sf"/>
</dbReference>
<dbReference type="PRINTS" id="PR00455">
    <property type="entry name" value="HTHTETR"/>
</dbReference>
<dbReference type="InterPro" id="IPR050109">
    <property type="entry name" value="HTH-type_TetR-like_transc_reg"/>
</dbReference>
<dbReference type="PROSITE" id="PS50977">
    <property type="entry name" value="HTH_TETR_2"/>
    <property type="match status" value="1"/>
</dbReference>
<accession>A0A1X1TP58</accession>
<dbReference type="STRING" id="44010.AWC00_04820"/>
<proteinExistence type="predicted"/>
<dbReference type="PANTHER" id="PTHR30055:SF174">
    <property type="entry name" value="TRANSCRIPTIONAL REGULATORY PROTEIN (PROBABLY TETR-FAMILY)-RELATED"/>
    <property type="match status" value="1"/>
</dbReference>
<dbReference type="Pfam" id="PF00440">
    <property type="entry name" value="TetR_N"/>
    <property type="match status" value="1"/>
</dbReference>
<organism evidence="2 3">
    <name type="scientific">Mycobacterium conspicuum</name>
    <dbReference type="NCBI Taxonomy" id="44010"/>
    <lineage>
        <taxon>Bacteria</taxon>
        <taxon>Bacillati</taxon>
        <taxon>Actinomycetota</taxon>
        <taxon>Actinomycetes</taxon>
        <taxon>Mycobacteriales</taxon>
        <taxon>Mycobacteriaceae</taxon>
        <taxon>Mycobacterium</taxon>
    </lineage>
</organism>
<protein>
    <submittedName>
        <fullName evidence="2">TetR family transcriptional regulator</fullName>
    </submittedName>
</protein>
<dbReference type="OrthoDB" id="8479950at2"/>
<dbReference type="EMBL" id="AP022613">
    <property type="protein sequence ID" value="BBZ37772.1"/>
    <property type="molecule type" value="Genomic_DNA"/>
</dbReference>
<dbReference type="RefSeq" id="WP_085231511.1">
    <property type="nucleotide sequence ID" value="NZ_AP022613.1"/>
</dbReference>
<keyword evidence="3" id="KW-1185">Reference proteome</keyword>
<evidence type="ECO:0000313" key="2">
    <source>
        <dbReference type="EMBL" id="BBZ37772.1"/>
    </source>
</evidence>
<keyword evidence="1" id="KW-0238">DNA-binding</keyword>
<name>A0A1X1TP58_9MYCO</name>
<evidence type="ECO:0000256" key="1">
    <source>
        <dbReference type="ARBA" id="ARBA00023125"/>
    </source>
</evidence>
<dbReference type="InterPro" id="IPR001647">
    <property type="entry name" value="HTH_TetR"/>
</dbReference>
<dbReference type="Gene3D" id="1.10.357.10">
    <property type="entry name" value="Tetracycline Repressor, domain 2"/>
    <property type="match status" value="1"/>
</dbReference>
<dbReference type="PANTHER" id="PTHR30055">
    <property type="entry name" value="HTH-TYPE TRANSCRIPTIONAL REGULATOR RUTR"/>
    <property type="match status" value="1"/>
</dbReference>
<dbReference type="SUPFAM" id="SSF46689">
    <property type="entry name" value="Homeodomain-like"/>
    <property type="match status" value="1"/>
</dbReference>
<evidence type="ECO:0000313" key="3">
    <source>
        <dbReference type="Proteomes" id="UP000467385"/>
    </source>
</evidence>
<dbReference type="GO" id="GO:0003700">
    <property type="term" value="F:DNA-binding transcription factor activity"/>
    <property type="evidence" value="ECO:0007669"/>
    <property type="project" value="TreeGrafter"/>
</dbReference>
<dbReference type="Proteomes" id="UP000467385">
    <property type="component" value="Chromosome"/>
</dbReference>
<reference evidence="2 3" key="1">
    <citation type="journal article" date="2019" name="Emerg. Microbes Infect.">
        <title>Comprehensive subspecies identification of 175 nontuberculous mycobacteria species based on 7547 genomic profiles.</title>
        <authorList>
            <person name="Matsumoto Y."/>
            <person name="Kinjo T."/>
            <person name="Motooka D."/>
            <person name="Nabeya D."/>
            <person name="Jung N."/>
            <person name="Uechi K."/>
            <person name="Horii T."/>
            <person name="Iida T."/>
            <person name="Fujita J."/>
            <person name="Nakamura S."/>
        </authorList>
    </citation>
    <scope>NUCLEOTIDE SEQUENCE [LARGE SCALE GENOMIC DNA]</scope>
    <source>
        <strain evidence="2 3">JCM 14738</strain>
    </source>
</reference>